<dbReference type="Proteomes" id="UP000230233">
    <property type="component" value="Unassembled WGS sequence"/>
</dbReference>
<feature type="compositionally biased region" description="Basic and acidic residues" evidence="2">
    <location>
        <begin position="7"/>
        <end position="20"/>
    </location>
</feature>
<dbReference type="STRING" id="1611254.A0A2G5S9W1"/>
<dbReference type="InterPro" id="IPR021109">
    <property type="entry name" value="Peptidase_aspartic_dom_sf"/>
</dbReference>
<dbReference type="SUPFAM" id="SSF57756">
    <property type="entry name" value="Retrovirus zinc finger-like domains"/>
    <property type="match status" value="1"/>
</dbReference>
<evidence type="ECO:0000256" key="2">
    <source>
        <dbReference type="SAM" id="MobiDB-lite"/>
    </source>
</evidence>
<name>A0A2G5S9W1_9PELO</name>
<dbReference type="GO" id="GO:0006508">
    <property type="term" value="P:proteolysis"/>
    <property type="evidence" value="ECO:0007669"/>
    <property type="project" value="InterPro"/>
</dbReference>
<sequence length="1167" mass="132051">MDSDDEEKLRKEREALREDQRSIDSATWMDVDELKLLEERQVRLTKNNEIEAKFRAEIKQKTSLGEHNVTKLVNIVFELVVEKEELIDSREELLAKYIKLVENLQKEAAKSQNDAENLQIPSTSSPPPPMIAADGNQEDQGTSTDMVRFLQENEIDSVEELQEKLTELNKLKREMKLRQNFQLKRERIATASSSKSHEEPKLDSRVVESLRSMIKDLELDKKLLEEENRSLKTSSSVKKVLGRSEGEKWSQSKENEKFQRQNVDRTGMKVSGGRKPFEGSIPGEYFLEKERARESVHNETMNGYSPEYGGEEQKFFAKPHYQSSWDMGRSSEMAMFAMMQQMRTEDRLPEPPKYTAEEKSTSLEAFIRIFKLKYGRLSDDQQMILLEANFLGGKALKVFKSIPEYEKESFETVIAAMSDRLRVSEADESHRAKTRWEQLRRRENETVEDYCLALDELAKRAFVGISPRQIASIKIAKLLSAIASNEYMASAVQDKIDDLPQVEQYEAARKKAIRMERAMMERERIRQEASGGDKKGDKNWSGNNGRSRQDAHQPKNPCIPKDNRNGFNSPSQNYQANPSNKNVQFSSSNSSQSFPSSDNQLSQSNQQSLGDNVYQAVPNDEVKQSNDDALGFQGCGECKRVGFHEPSCSKAPKGSKSCFVCQSPYHYARSCPQKVDQKQLSTAVTRYNASVSTLEYVASSMEVNASEPPDGICRSKCEDGKIAGVDVELMIDSGATVSIMSEDMWKHIVKVKGKEWERNVVKEPVKQNVRAANNELIKMLFVVVLETSMRCKTEKIPIHVAAVARSNVILGFNNFEALGIQLYIEDCHRSIRLMRDTLLTPRSQEVVEVLVEGYFSDQKCCIVHPLIDQLSASVCQVSKNGKSFLMLCNSGEDSVMLEKSQVIAQGEIKELKKLRDEVSEESTEQVCPMMKEEVQEERVTRSEHIENQLIEMESMSVSRSTRNVKEECELIGKKAVDIELCQGPPLKSFINSSSQDCLQEDKIPDHGDRIISAELEPDKGHGSGRVPESVNVSPDPSEKEGDVAVGGVTQTQPSSRGDKKSRPGINSSMRECDARYLSTKFRDQHQHIIQEQADPQMESSRHLGVLSPGKDPPGFANLPREPTWPLKDPTPSCQPQYEHHNDPPKRQLQYDQGSSMCLHSMPSTSAE</sequence>
<feature type="compositionally biased region" description="Basic and acidic residues" evidence="2">
    <location>
        <begin position="523"/>
        <end position="538"/>
    </location>
</feature>
<keyword evidence="1" id="KW-0175">Coiled coil</keyword>
<protein>
    <recommendedName>
        <fullName evidence="5">CCHC-type domain-containing protein</fullName>
    </recommendedName>
</protein>
<dbReference type="InterPro" id="IPR001969">
    <property type="entry name" value="Aspartic_peptidase_AS"/>
</dbReference>
<feature type="region of interest" description="Disordered" evidence="2">
    <location>
        <begin position="242"/>
        <end position="261"/>
    </location>
</feature>
<dbReference type="EMBL" id="PDUG01000038">
    <property type="protein sequence ID" value="PIC11855.1"/>
    <property type="molecule type" value="Genomic_DNA"/>
</dbReference>
<dbReference type="Gene3D" id="2.40.70.10">
    <property type="entry name" value="Acid Proteases"/>
    <property type="match status" value="1"/>
</dbReference>
<accession>A0A2G5S9W1</accession>
<feature type="region of interest" description="Disordered" evidence="2">
    <location>
        <begin position="523"/>
        <end position="607"/>
    </location>
</feature>
<dbReference type="CDD" id="cd00303">
    <property type="entry name" value="retropepsin_like"/>
    <property type="match status" value="1"/>
</dbReference>
<feature type="region of interest" description="Disordered" evidence="2">
    <location>
        <begin position="110"/>
        <end position="141"/>
    </location>
</feature>
<proteinExistence type="predicted"/>
<feature type="region of interest" description="Disordered" evidence="2">
    <location>
        <begin position="1"/>
        <end position="20"/>
    </location>
</feature>
<dbReference type="AlphaFoldDB" id="A0A2G5S9W1"/>
<feature type="compositionally biased region" description="Polar residues" evidence="2">
    <location>
        <begin position="110"/>
        <end position="120"/>
    </location>
</feature>
<evidence type="ECO:0000313" key="3">
    <source>
        <dbReference type="EMBL" id="PIC11855.1"/>
    </source>
</evidence>
<dbReference type="GO" id="GO:0008270">
    <property type="term" value="F:zinc ion binding"/>
    <property type="evidence" value="ECO:0007669"/>
    <property type="project" value="InterPro"/>
</dbReference>
<dbReference type="GO" id="GO:0003676">
    <property type="term" value="F:nucleic acid binding"/>
    <property type="evidence" value="ECO:0007669"/>
    <property type="project" value="InterPro"/>
</dbReference>
<feature type="region of interest" description="Disordered" evidence="2">
    <location>
        <begin position="1015"/>
        <end position="1070"/>
    </location>
</feature>
<gene>
    <name evidence="3" type="ORF">B9Z55_028800</name>
</gene>
<evidence type="ECO:0000256" key="1">
    <source>
        <dbReference type="SAM" id="Coils"/>
    </source>
</evidence>
<feature type="compositionally biased region" description="Polar residues" evidence="2">
    <location>
        <begin position="565"/>
        <end position="578"/>
    </location>
</feature>
<feature type="compositionally biased region" description="Low complexity" evidence="2">
    <location>
        <begin position="579"/>
        <end position="607"/>
    </location>
</feature>
<dbReference type="OrthoDB" id="5868003at2759"/>
<dbReference type="GO" id="GO:0004190">
    <property type="term" value="F:aspartic-type endopeptidase activity"/>
    <property type="evidence" value="ECO:0007669"/>
    <property type="project" value="InterPro"/>
</dbReference>
<reference evidence="4" key="1">
    <citation type="submission" date="2017-10" db="EMBL/GenBank/DDBJ databases">
        <title>Rapid genome shrinkage in a self-fertile nematode reveals novel sperm competition proteins.</title>
        <authorList>
            <person name="Yin D."/>
            <person name="Schwarz E.M."/>
            <person name="Thomas C.G."/>
            <person name="Felde R.L."/>
            <person name="Korf I.F."/>
            <person name="Cutter A.D."/>
            <person name="Schartner C.M."/>
            <person name="Ralston E.J."/>
            <person name="Meyer B.J."/>
            <person name="Haag E.S."/>
        </authorList>
    </citation>
    <scope>NUCLEOTIDE SEQUENCE [LARGE SCALE GENOMIC DNA]</scope>
    <source>
        <strain evidence="4">JU1422</strain>
    </source>
</reference>
<feature type="compositionally biased region" description="Polar residues" evidence="2">
    <location>
        <begin position="1149"/>
        <end position="1167"/>
    </location>
</feature>
<organism evidence="3 4">
    <name type="scientific">Caenorhabditis nigoni</name>
    <dbReference type="NCBI Taxonomy" id="1611254"/>
    <lineage>
        <taxon>Eukaryota</taxon>
        <taxon>Metazoa</taxon>
        <taxon>Ecdysozoa</taxon>
        <taxon>Nematoda</taxon>
        <taxon>Chromadorea</taxon>
        <taxon>Rhabditida</taxon>
        <taxon>Rhabditina</taxon>
        <taxon>Rhabditomorpha</taxon>
        <taxon>Rhabditoidea</taxon>
        <taxon>Rhabditidae</taxon>
        <taxon>Peloderinae</taxon>
        <taxon>Caenorhabditis</taxon>
    </lineage>
</organism>
<dbReference type="Gene3D" id="4.10.60.10">
    <property type="entry name" value="Zinc finger, CCHC-type"/>
    <property type="match status" value="1"/>
</dbReference>
<keyword evidence="4" id="KW-1185">Reference proteome</keyword>
<comment type="caution">
    <text evidence="3">The sequence shown here is derived from an EMBL/GenBank/DDBJ whole genome shotgun (WGS) entry which is preliminary data.</text>
</comment>
<feature type="region of interest" description="Disordered" evidence="2">
    <location>
        <begin position="1091"/>
        <end position="1167"/>
    </location>
</feature>
<evidence type="ECO:0008006" key="5">
    <source>
        <dbReference type="Google" id="ProtNLM"/>
    </source>
</evidence>
<evidence type="ECO:0000313" key="4">
    <source>
        <dbReference type="Proteomes" id="UP000230233"/>
    </source>
</evidence>
<feature type="coiled-coil region" evidence="1">
    <location>
        <begin position="151"/>
        <end position="178"/>
    </location>
</feature>
<feature type="coiled-coil region" evidence="1">
    <location>
        <begin position="207"/>
        <end position="234"/>
    </location>
</feature>
<dbReference type="PROSITE" id="PS00141">
    <property type="entry name" value="ASP_PROTEASE"/>
    <property type="match status" value="1"/>
</dbReference>
<dbReference type="InterPro" id="IPR036875">
    <property type="entry name" value="Znf_CCHC_sf"/>
</dbReference>
<dbReference type="SUPFAM" id="SSF50630">
    <property type="entry name" value="Acid proteases"/>
    <property type="match status" value="1"/>
</dbReference>